<keyword evidence="2" id="KW-1185">Reference proteome</keyword>
<accession>A0AAW1LDJ4</accession>
<organism evidence="1 2">
    <name type="scientific">Popillia japonica</name>
    <name type="common">Japanese beetle</name>
    <dbReference type="NCBI Taxonomy" id="7064"/>
    <lineage>
        <taxon>Eukaryota</taxon>
        <taxon>Metazoa</taxon>
        <taxon>Ecdysozoa</taxon>
        <taxon>Arthropoda</taxon>
        <taxon>Hexapoda</taxon>
        <taxon>Insecta</taxon>
        <taxon>Pterygota</taxon>
        <taxon>Neoptera</taxon>
        <taxon>Endopterygota</taxon>
        <taxon>Coleoptera</taxon>
        <taxon>Polyphaga</taxon>
        <taxon>Scarabaeiformia</taxon>
        <taxon>Scarabaeidae</taxon>
        <taxon>Rutelinae</taxon>
        <taxon>Popillia</taxon>
    </lineage>
</organism>
<name>A0AAW1LDJ4_POPJA</name>
<evidence type="ECO:0000313" key="1">
    <source>
        <dbReference type="EMBL" id="KAK9731668.1"/>
    </source>
</evidence>
<gene>
    <name evidence="1" type="ORF">QE152_g13500</name>
</gene>
<sequence length="177" mass="20856">MIIKQVLLFIELIKFQGENLTEHRYICYEVNNDKVVKQIPGKQKRIIDWNAFNANMKIRLCNMDAQERSSHKECTAIIGEAYKYSIINGPGREKTIPYWWSDEVNDKRKQCMEAKRGYTKMAKTNASEVEKLRASIKYKLTKKELRKLIRLSKREHWNKLCNDLTSGGMDIKLQLRA</sequence>
<proteinExistence type="predicted"/>
<dbReference type="AlphaFoldDB" id="A0AAW1LDJ4"/>
<dbReference type="Proteomes" id="UP001458880">
    <property type="component" value="Unassembled WGS sequence"/>
</dbReference>
<protein>
    <submittedName>
        <fullName evidence="1">Uncharacterized protein</fullName>
    </submittedName>
</protein>
<evidence type="ECO:0000313" key="2">
    <source>
        <dbReference type="Proteomes" id="UP001458880"/>
    </source>
</evidence>
<dbReference type="EMBL" id="JASPKY010000129">
    <property type="protein sequence ID" value="KAK9731668.1"/>
    <property type="molecule type" value="Genomic_DNA"/>
</dbReference>
<reference evidence="1 2" key="1">
    <citation type="journal article" date="2024" name="BMC Genomics">
        <title>De novo assembly and annotation of Popillia japonica's genome with initial clues to its potential as an invasive pest.</title>
        <authorList>
            <person name="Cucini C."/>
            <person name="Boschi S."/>
            <person name="Funari R."/>
            <person name="Cardaioli E."/>
            <person name="Iannotti N."/>
            <person name="Marturano G."/>
            <person name="Paoli F."/>
            <person name="Bruttini M."/>
            <person name="Carapelli A."/>
            <person name="Frati F."/>
            <person name="Nardi F."/>
        </authorList>
    </citation>
    <scope>NUCLEOTIDE SEQUENCE [LARGE SCALE GENOMIC DNA]</scope>
    <source>
        <strain evidence="1">DMR45628</strain>
    </source>
</reference>
<comment type="caution">
    <text evidence="1">The sequence shown here is derived from an EMBL/GenBank/DDBJ whole genome shotgun (WGS) entry which is preliminary data.</text>
</comment>